<organism evidence="2 3">
    <name type="scientific">Morella rubra</name>
    <name type="common">Chinese bayberry</name>
    <dbReference type="NCBI Taxonomy" id="262757"/>
    <lineage>
        <taxon>Eukaryota</taxon>
        <taxon>Viridiplantae</taxon>
        <taxon>Streptophyta</taxon>
        <taxon>Embryophyta</taxon>
        <taxon>Tracheophyta</taxon>
        <taxon>Spermatophyta</taxon>
        <taxon>Magnoliopsida</taxon>
        <taxon>eudicotyledons</taxon>
        <taxon>Gunneridae</taxon>
        <taxon>Pentapetalae</taxon>
        <taxon>rosids</taxon>
        <taxon>fabids</taxon>
        <taxon>Fagales</taxon>
        <taxon>Myricaceae</taxon>
        <taxon>Morella</taxon>
    </lineage>
</organism>
<accession>A0A6A1WII5</accession>
<dbReference type="AlphaFoldDB" id="A0A6A1WII5"/>
<dbReference type="EMBL" id="RXIC02000019">
    <property type="protein sequence ID" value="KAB1225149.1"/>
    <property type="molecule type" value="Genomic_DNA"/>
</dbReference>
<protein>
    <submittedName>
        <fullName evidence="2">Uncharacterized protein</fullName>
    </submittedName>
</protein>
<evidence type="ECO:0000313" key="2">
    <source>
        <dbReference type="EMBL" id="KAB1225149.1"/>
    </source>
</evidence>
<keyword evidence="3" id="KW-1185">Reference proteome</keyword>
<evidence type="ECO:0000256" key="1">
    <source>
        <dbReference type="SAM" id="MobiDB-lite"/>
    </source>
</evidence>
<name>A0A6A1WII5_9ROSI</name>
<comment type="caution">
    <text evidence="2">The sequence shown here is derived from an EMBL/GenBank/DDBJ whole genome shotgun (WGS) entry which is preliminary data.</text>
</comment>
<dbReference type="OrthoDB" id="1559178at2759"/>
<sequence>MSKRSRTSGQADDEQPSTRALTLEQHTTIIMSRSIVVERDIKLADFNDLTFEGRTLPEVVEELGWLPLIHRTGYASKNMVREFYCSILRARDLEEPSMEVTVRNVPIIFSPDELANFLGYERDLAAFPNLPMSRRAGLLRPRYSGPCWAMIQRFWRELYEGRDMDVGWKKEVATLKEVLKGVATGAELFPLTERVVLIEEHLRQRPSRSKTHG</sequence>
<gene>
    <name evidence="2" type="ORF">CJ030_MR1G006434</name>
</gene>
<feature type="region of interest" description="Disordered" evidence="1">
    <location>
        <begin position="1"/>
        <end position="20"/>
    </location>
</feature>
<evidence type="ECO:0000313" key="3">
    <source>
        <dbReference type="Proteomes" id="UP000516437"/>
    </source>
</evidence>
<reference evidence="2 3" key="1">
    <citation type="journal article" date="2019" name="Plant Biotechnol. J.">
        <title>The red bayberry genome and genetic basis of sex determination.</title>
        <authorList>
            <person name="Jia H.M."/>
            <person name="Jia H.J."/>
            <person name="Cai Q.L."/>
            <person name="Wang Y."/>
            <person name="Zhao H.B."/>
            <person name="Yang W.F."/>
            <person name="Wang G.Y."/>
            <person name="Li Y.H."/>
            <person name="Zhan D.L."/>
            <person name="Shen Y.T."/>
            <person name="Niu Q.F."/>
            <person name="Chang L."/>
            <person name="Qiu J."/>
            <person name="Zhao L."/>
            <person name="Xie H.B."/>
            <person name="Fu W.Y."/>
            <person name="Jin J."/>
            <person name="Li X.W."/>
            <person name="Jiao Y."/>
            <person name="Zhou C.C."/>
            <person name="Tu T."/>
            <person name="Chai C.Y."/>
            <person name="Gao J.L."/>
            <person name="Fan L.J."/>
            <person name="van de Weg E."/>
            <person name="Wang J.Y."/>
            <person name="Gao Z.S."/>
        </authorList>
    </citation>
    <scope>NUCLEOTIDE SEQUENCE [LARGE SCALE GENOMIC DNA]</scope>
    <source>
        <tissue evidence="2">Leaves</tissue>
    </source>
</reference>
<dbReference type="Proteomes" id="UP000516437">
    <property type="component" value="Chromosome 1"/>
</dbReference>
<proteinExistence type="predicted"/>